<dbReference type="InterPro" id="IPR012337">
    <property type="entry name" value="RNaseH-like_sf"/>
</dbReference>
<dbReference type="InterPro" id="IPR054836">
    <property type="entry name" value="Tn5_transposase"/>
</dbReference>
<evidence type="ECO:0000313" key="3">
    <source>
        <dbReference type="Proteomes" id="UP001524570"/>
    </source>
</evidence>
<dbReference type="SUPFAM" id="SSF53098">
    <property type="entry name" value="Ribonuclease H-like"/>
    <property type="match status" value="1"/>
</dbReference>
<dbReference type="InterPro" id="IPR038215">
    <property type="entry name" value="TN5-like_N_sf"/>
</dbReference>
<sequence length="273" mass="30912">MAMSNWAEDEVQTADLDDQRLNKRLALLLERLGEHPQLSIPVACGGWKETLVAYRFFDNDKATFEKILAPHRDSTVERMKSCPVVLLAQDTTAYDENINLGPKGLGTLKDVTKRSRRLHPTVAFTPSRICLGIVKAAYWARDTASPRQARRCKGVDEKESRHWLESYQDSCALQTQMPDSLLVNIADREGDLYEWFAEYLDYASTVRAQWIIRATQNRDLLVEPDTAAKWLWAALEQAPVLGHADVHVKPRPNRAARLAHITLRAATVTLKPP</sequence>
<comment type="caution">
    <text evidence="2">The sequence shown here is derived from an EMBL/GenBank/DDBJ whole genome shotgun (WGS) entry which is preliminary data.</text>
</comment>
<dbReference type="InterPro" id="IPR014735">
    <property type="entry name" value="Transposase_Tn5-like_N"/>
</dbReference>
<dbReference type="InterPro" id="IPR047768">
    <property type="entry name" value="Tn5p-like"/>
</dbReference>
<dbReference type="EMBL" id="JANIBL010000028">
    <property type="protein sequence ID" value="MCQ8117812.1"/>
    <property type="molecule type" value="Genomic_DNA"/>
</dbReference>
<dbReference type="Gene3D" id="1.10.246.40">
    <property type="entry name" value="Tn5 transposase, domain 1"/>
    <property type="match status" value="1"/>
</dbReference>
<gene>
    <name evidence="2" type="ORF">NP589_10285</name>
</gene>
<feature type="non-terminal residue" evidence="2">
    <location>
        <position position="273"/>
    </location>
</feature>
<keyword evidence="3" id="KW-1185">Reference proteome</keyword>
<reference evidence="2 3" key="1">
    <citation type="submission" date="2022-07" db="EMBL/GenBank/DDBJ databases">
        <title>Methylomonas rivi sp. nov., Methylomonas rosea sp. nov., Methylomonas aureus sp. nov. and Methylomonas subterranea sp. nov., four novel methanotrophs isolated from a freshwater creek and the deep terrestrial subsurface.</title>
        <authorList>
            <person name="Abin C."/>
            <person name="Sankaranarayanan K."/>
            <person name="Garner C."/>
            <person name="Sindelar R."/>
            <person name="Kotary K."/>
            <person name="Garner R."/>
            <person name="Barclay S."/>
            <person name="Lawson P."/>
            <person name="Krumholz L."/>
        </authorList>
    </citation>
    <scope>NUCLEOTIDE SEQUENCE [LARGE SCALE GENOMIC DNA]</scope>
    <source>
        <strain evidence="2 3">WSC-7</strain>
    </source>
</reference>
<dbReference type="Gene3D" id="3.90.350.10">
    <property type="entry name" value="Transposase Inhibitor Protein From Tn5, Chain A, domain 1"/>
    <property type="match status" value="1"/>
</dbReference>
<accession>A0ABT1TTK9</accession>
<evidence type="ECO:0000259" key="1">
    <source>
        <dbReference type="Pfam" id="PF14706"/>
    </source>
</evidence>
<dbReference type="PANTHER" id="PTHR37319">
    <property type="entry name" value="TRANSPOSASE"/>
    <property type="match status" value="1"/>
</dbReference>
<feature type="domain" description="Transposase Tn5-like N-terminal" evidence="1">
    <location>
        <begin position="3"/>
        <end position="61"/>
    </location>
</feature>
<dbReference type="Pfam" id="PF14706">
    <property type="entry name" value="Tnp_DNA_bind"/>
    <property type="match status" value="1"/>
</dbReference>
<evidence type="ECO:0000313" key="2">
    <source>
        <dbReference type="EMBL" id="MCQ8117812.1"/>
    </source>
</evidence>
<dbReference type="PANTHER" id="PTHR37319:SF1">
    <property type="entry name" value="TRANSPOSASE TN5 DIMERISATION DOMAIN-CONTAINING PROTEIN"/>
    <property type="match status" value="1"/>
</dbReference>
<name>A0ABT1TTK9_9GAMM</name>
<dbReference type="Proteomes" id="UP001524570">
    <property type="component" value="Unassembled WGS sequence"/>
</dbReference>
<proteinExistence type="predicted"/>
<organism evidence="2 3">
    <name type="scientific">Methylomonas rosea</name>
    <dbReference type="NCBI Taxonomy" id="2952227"/>
    <lineage>
        <taxon>Bacteria</taxon>
        <taxon>Pseudomonadati</taxon>
        <taxon>Pseudomonadota</taxon>
        <taxon>Gammaproteobacteria</taxon>
        <taxon>Methylococcales</taxon>
        <taxon>Methylococcaceae</taxon>
        <taxon>Methylomonas</taxon>
    </lineage>
</organism>
<dbReference type="NCBIfam" id="NF033590">
    <property type="entry name" value="transpos_IS4_3"/>
    <property type="match status" value="1"/>
</dbReference>
<protein>
    <submittedName>
        <fullName evidence="2">IS4 family transposase</fullName>
    </submittedName>
</protein>